<keyword evidence="3" id="KW-0949">S-adenosyl-L-methionine</keyword>
<dbReference type="InterPro" id="IPR058240">
    <property type="entry name" value="rSAM_sf"/>
</dbReference>
<dbReference type="PANTHER" id="PTHR30538">
    <property type="entry name" value="LYSINE 2,3-AMINOMUTASE-RELATED"/>
    <property type="match status" value="1"/>
</dbReference>
<dbReference type="Proteomes" id="UP000469558">
    <property type="component" value="Unassembled WGS sequence"/>
</dbReference>
<dbReference type="EMBL" id="QGMK01000350">
    <property type="protein sequence ID" value="TVY82231.1"/>
    <property type="molecule type" value="Genomic_DNA"/>
</dbReference>
<dbReference type="AlphaFoldDB" id="A0A8T9C9F6"/>
<name>A0A8T9C9F6_9HELO</name>
<evidence type="ECO:0000256" key="6">
    <source>
        <dbReference type="ARBA" id="ARBA00023004"/>
    </source>
</evidence>
<evidence type="ECO:0000313" key="9">
    <source>
        <dbReference type="EMBL" id="TVY82231.1"/>
    </source>
</evidence>
<reference evidence="9 10" key="1">
    <citation type="submission" date="2018-05" db="EMBL/GenBank/DDBJ databases">
        <title>Genome sequencing and assembly of the regulated plant pathogen Lachnellula willkommii and related sister species for the development of diagnostic species identification markers.</title>
        <authorList>
            <person name="Giroux E."/>
            <person name="Bilodeau G."/>
        </authorList>
    </citation>
    <scope>NUCLEOTIDE SEQUENCE [LARGE SCALE GENOMIC DNA]</scope>
    <source>
        <strain evidence="9 10">CBS 268.59</strain>
    </source>
</reference>
<keyword evidence="10" id="KW-1185">Reference proteome</keyword>
<organism evidence="9 10">
    <name type="scientific">Lachnellula suecica</name>
    <dbReference type="NCBI Taxonomy" id="602035"/>
    <lineage>
        <taxon>Eukaryota</taxon>
        <taxon>Fungi</taxon>
        <taxon>Dikarya</taxon>
        <taxon>Ascomycota</taxon>
        <taxon>Pezizomycotina</taxon>
        <taxon>Leotiomycetes</taxon>
        <taxon>Helotiales</taxon>
        <taxon>Lachnaceae</taxon>
        <taxon>Lachnellula</taxon>
    </lineage>
</organism>
<dbReference type="NCBIfam" id="TIGR00238">
    <property type="entry name" value="KamA family radical SAM protein"/>
    <property type="match status" value="1"/>
</dbReference>
<gene>
    <name evidence="9" type="primary">kamA</name>
    <name evidence="9" type="ORF">LSUE1_G004995</name>
</gene>
<comment type="cofactor">
    <cofactor evidence="1">
        <name>pyridoxal 5'-phosphate</name>
        <dbReference type="ChEBI" id="CHEBI:597326"/>
    </cofactor>
</comment>
<dbReference type="Gene3D" id="3.20.20.70">
    <property type="entry name" value="Aldolase class I"/>
    <property type="match status" value="1"/>
</dbReference>
<dbReference type="SFLD" id="SFLDG01070">
    <property type="entry name" value="PLP-dependent"/>
    <property type="match status" value="1"/>
</dbReference>
<proteinExistence type="predicted"/>
<keyword evidence="5" id="KW-0663">Pyridoxal phosphate</keyword>
<evidence type="ECO:0000313" key="10">
    <source>
        <dbReference type="Proteomes" id="UP000469558"/>
    </source>
</evidence>
<dbReference type="SUPFAM" id="SSF102114">
    <property type="entry name" value="Radical SAM enzymes"/>
    <property type="match status" value="1"/>
</dbReference>
<dbReference type="InterPro" id="IPR003739">
    <property type="entry name" value="Lys_aminomutase/Glu_NH3_mut"/>
</dbReference>
<dbReference type="CDD" id="cd01335">
    <property type="entry name" value="Radical_SAM"/>
    <property type="match status" value="1"/>
</dbReference>
<feature type="domain" description="Radical SAM core" evidence="8">
    <location>
        <begin position="197"/>
        <end position="437"/>
    </location>
</feature>
<accession>A0A8T9C9F6</accession>
<dbReference type="GO" id="GO:0046872">
    <property type="term" value="F:metal ion binding"/>
    <property type="evidence" value="ECO:0007669"/>
    <property type="project" value="UniProtKB-KW"/>
</dbReference>
<dbReference type="InterPro" id="IPR013785">
    <property type="entry name" value="Aldolase_TIM"/>
</dbReference>
<evidence type="ECO:0000256" key="4">
    <source>
        <dbReference type="ARBA" id="ARBA00022723"/>
    </source>
</evidence>
<keyword evidence="6" id="KW-0408">Iron</keyword>
<evidence type="ECO:0000256" key="3">
    <source>
        <dbReference type="ARBA" id="ARBA00022691"/>
    </source>
</evidence>
<evidence type="ECO:0000256" key="5">
    <source>
        <dbReference type="ARBA" id="ARBA00022898"/>
    </source>
</evidence>
<evidence type="ECO:0000259" key="8">
    <source>
        <dbReference type="PROSITE" id="PS51918"/>
    </source>
</evidence>
<dbReference type="OrthoDB" id="5396721at2759"/>
<evidence type="ECO:0000256" key="7">
    <source>
        <dbReference type="ARBA" id="ARBA00023014"/>
    </source>
</evidence>
<dbReference type="PROSITE" id="PS51918">
    <property type="entry name" value="RADICAL_SAM"/>
    <property type="match status" value="1"/>
</dbReference>
<dbReference type="PANTHER" id="PTHR30538:SF0">
    <property type="entry name" value="L-LYSINE 2,3-AMINOMUTASE AQ_1632-RELATED"/>
    <property type="match status" value="1"/>
</dbReference>
<comment type="caution">
    <text evidence="9">The sequence shown here is derived from an EMBL/GenBank/DDBJ whole genome shotgun (WGS) entry which is preliminary data.</text>
</comment>
<sequence length="492" mass="55713">MRYQTGFGGMTEVDSIVPDLTPSDELHKSRPDFMYPMSRPISPAVVAKKAPVVFPHHHGSKFERVPYWQDIPRWKDVTEEQFMSYEWNKNSNIQGKDKLVEFLKDVLPETFPTSADLPNITTRDTFLKDVIAGIDSAPMAIRLTPHILSLINWNRPLDDPMRRQFIPMKSALVANHPKLTLDSLHESLDSPCLGLVHRYPDKVLFLATSVCPLYCRFCTRSYEVGGNTETVTKKRSAKPSKRRWDIIMQYIQDTPAIQDVVISGGDSYYLTPEQLTSIGERLLNIPHIRRFRFATKGLAVTPSRILDPNDPWIDSLINISNLGRKMGKHVAVHTHFNHPNEFSWVTREAAQKLFVNNVTVRNQSVLLKGVNDNVETMGSLIRELADNNIKPYYVYQGDMVKGVEDLRTPLSTILKLETEIRGTIAGFMMPQFVVDLPGGGGKRLAASYQSYDRKTGISTFVAPAVKGRDKENKVYEYFDPLHSLPVVDPLSG</sequence>
<dbReference type="GO" id="GO:0003824">
    <property type="term" value="F:catalytic activity"/>
    <property type="evidence" value="ECO:0007669"/>
    <property type="project" value="InterPro"/>
</dbReference>
<dbReference type="InterPro" id="IPR007197">
    <property type="entry name" value="rSAM"/>
</dbReference>
<protein>
    <submittedName>
        <fullName evidence="9">L-lysine 2,3-aminomutase</fullName>
    </submittedName>
</protein>
<dbReference type="SFLD" id="SFLDS00029">
    <property type="entry name" value="Radical_SAM"/>
    <property type="match status" value="1"/>
</dbReference>
<keyword evidence="7" id="KW-0411">Iron-sulfur</keyword>
<evidence type="ECO:0000256" key="1">
    <source>
        <dbReference type="ARBA" id="ARBA00001933"/>
    </source>
</evidence>
<evidence type="ECO:0000256" key="2">
    <source>
        <dbReference type="ARBA" id="ARBA00022485"/>
    </source>
</evidence>
<keyword evidence="2" id="KW-0004">4Fe-4S</keyword>
<keyword evidence="4" id="KW-0479">Metal-binding</keyword>
<dbReference type="GO" id="GO:0051539">
    <property type="term" value="F:4 iron, 4 sulfur cluster binding"/>
    <property type="evidence" value="ECO:0007669"/>
    <property type="project" value="UniProtKB-KW"/>
</dbReference>